<proteinExistence type="predicted"/>
<keyword evidence="1" id="KW-1185">Reference proteome</keyword>
<protein>
    <submittedName>
        <fullName evidence="2">DUF4371 domain-containing protein</fullName>
    </submittedName>
</protein>
<reference evidence="2" key="1">
    <citation type="submission" date="2022-11" db="UniProtKB">
        <authorList>
            <consortium name="WormBaseParasite"/>
        </authorList>
    </citation>
    <scope>IDENTIFICATION</scope>
</reference>
<evidence type="ECO:0000313" key="1">
    <source>
        <dbReference type="Proteomes" id="UP000887565"/>
    </source>
</evidence>
<dbReference type="Proteomes" id="UP000887565">
    <property type="component" value="Unplaced"/>
</dbReference>
<organism evidence="1 2">
    <name type="scientific">Romanomermis culicivorax</name>
    <name type="common">Nematode worm</name>
    <dbReference type="NCBI Taxonomy" id="13658"/>
    <lineage>
        <taxon>Eukaryota</taxon>
        <taxon>Metazoa</taxon>
        <taxon>Ecdysozoa</taxon>
        <taxon>Nematoda</taxon>
        <taxon>Enoplea</taxon>
        <taxon>Dorylaimia</taxon>
        <taxon>Mermithida</taxon>
        <taxon>Mermithoidea</taxon>
        <taxon>Mermithidae</taxon>
        <taxon>Romanomermis</taxon>
    </lineage>
</organism>
<name>A0A915J8V7_ROMCU</name>
<accession>A0A915J8V7</accession>
<dbReference type="WBParaSite" id="nRc.2.0.1.t22188-RA">
    <property type="protein sequence ID" value="nRc.2.0.1.t22188-RA"/>
    <property type="gene ID" value="nRc.2.0.1.g22188"/>
</dbReference>
<dbReference type="AlphaFoldDB" id="A0A915J8V7"/>
<sequence length="83" mass="9831">MFTILADETLNSLTKEQLCLCIRFVKNNTVKERFLKFIDVVHLTELQFILLVFNINKHYGLQELKLIGLVQLLGRDKKNDDHW</sequence>
<evidence type="ECO:0000313" key="2">
    <source>
        <dbReference type="WBParaSite" id="nRc.2.0.1.t22188-RA"/>
    </source>
</evidence>